<keyword evidence="1" id="KW-0732">Signal</keyword>
<reference evidence="3" key="1">
    <citation type="journal article" date="2013" name="Nature">
        <title>Draft genome of the wheat A-genome progenitor Triticum urartu.</title>
        <authorList>
            <person name="Ling H.Q."/>
            <person name="Zhao S."/>
            <person name="Liu D."/>
            <person name="Wang J."/>
            <person name="Sun H."/>
            <person name="Zhang C."/>
            <person name="Fan H."/>
            <person name="Li D."/>
            <person name="Dong L."/>
            <person name="Tao Y."/>
            <person name="Gao C."/>
            <person name="Wu H."/>
            <person name="Li Y."/>
            <person name="Cui Y."/>
            <person name="Guo X."/>
            <person name="Zheng S."/>
            <person name="Wang B."/>
            <person name="Yu K."/>
            <person name="Liang Q."/>
            <person name="Yang W."/>
            <person name="Lou X."/>
            <person name="Chen J."/>
            <person name="Feng M."/>
            <person name="Jian J."/>
            <person name="Zhang X."/>
            <person name="Luo G."/>
            <person name="Jiang Y."/>
            <person name="Liu J."/>
            <person name="Wang Z."/>
            <person name="Sha Y."/>
            <person name="Zhang B."/>
            <person name="Wu H."/>
            <person name="Tang D."/>
            <person name="Shen Q."/>
            <person name="Xue P."/>
            <person name="Zou S."/>
            <person name="Wang X."/>
            <person name="Liu X."/>
            <person name="Wang F."/>
            <person name="Yang Y."/>
            <person name="An X."/>
            <person name="Dong Z."/>
            <person name="Zhang K."/>
            <person name="Zhang X."/>
            <person name="Luo M.C."/>
            <person name="Dvorak J."/>
            <person name="Tong Y."/>
            <person name="Wang J."/>
            <person name="Yang H."/>
            <person name="Li Z."/>
            <person name="Wang D."/>
            <person name="Zhang A."/>
            <person name="Wang J."/>
        </authorList>
    </citation>
    <scope>NUCLEOTIDE SEQUENCE</scope>
    <source>
        <strain evidence="3">cv. G1812</strain>
    </source>
</reference>
<feature type="chain" id="PRO_5035855485" description="Secreted protein" evidence="1">
    <location>
        <begin position="23"/>
        <end position="125"/>
    </location>
</feature>
<dbReference type="AlphaFoldDB" id="A0A8R7TGC7"/>
<evidence type="ECO:0008006" key="4">
    <source>
        <dbReference type="Google" id="ProtNLM"/>
    </source>
</evidence>
<dbReference type="EnsemblPlants" id="TuG1812G0200002402.01.T01">
    <property type="protein sequence ID" value="TuG1812G0200002402.01.T01"/>
    <property type="gene ID" value="TuG1812G0200002402.01"/>
</dbReference>
<evidence type="ECO:0000313" key="3">
    <source>
        <dbReference type="Proteomes" id="UP000015106"/>
    </source>
</evidence>
<reference evidence="2" key="2">
    <citation type="submission" date="2018-03" db="EMBL/GenBank/DDBJ databases">
        <title>The Triticum urartu genome reveals the dynamic nature of wheat genome evolution.</title>
        <authorList>
            <person name="Ling H."/>
            <person name="Ma B."/>
            <person name="Shi X."/>
            <person name="Liu H."/>
            <person name="Dong L."/>
            <person name="Sun H."/>
            <person name="Cao Y."/>
            <person name="Gao Q."/>
            <person name="Zheng S."/>
            <person name="Li Y."/>
            <person name="Yu Y."/>
            <person name="Du H."/>
            <person name="Qi M."/>
            <person name="Li Y."/>
            <person name="Yu H."/>
            <person name="Cui Y."/>
            <person name="Wang N."/>
            <person name="Chen C."/>
            <person name="Wu H."/>
            <person name="Zhao Y."/>
            <person name="Zhang J."/>
            <person name="Li Y."/>
            <person name="Zhou W."/>
            <person name="Zhang B."/>
            <person name="Hu W."/>
            <person name="Eijk M."/>
            <person name="Tang J."/>
            <person name="Witsenboer H."/>
            <person name="Zhao S."/>
            <person name="Li Z."/>
            <person name="Zhang A."/>
            <person name="Wang D."/>
            <person name="Liang C."/>
        </authorList>
    </citation>
    <scope>NUCLEOTIDE SEQUENCE [LARGE SCALE GENOMIC DNA]</scope>
    <source>
        <strain evidence="2">cv. G1812</strain>
    </source>
</reference>
<feature type="signal peptide" evidence="1">
    <location>
        <begin position="1"/>
        <end position="22"/>
    </location>
</feature>
<reference evidence="2" key="3">
    <citation type="submission" date="2022-06" db="UniProtKB">
        <authorList>
            <consortium name="EnsemblPlants"/>
        </authorList>
    </citation>
    <scope>IDENTIFICATION</scope>
</reference>
<evidence type="ECO:0000313" key="2">
    <source>
        <dbReference type="EnsemblPlants" id="TuG1812G0200002402.01.T01"/>
    </source>
</evidence>
<dbReference type="Gramene" id="TuG1812G0200002402.01.T01">
    <property type="protein sequence ID" value="TuG1812G0200002402.01.T01"/>
    <property type="gene ID" value="TuG1812G0200002402.01"/>
</dbReference>
<proteinExistence type="predicted"/>
<dbReference type="Proteomes" id="UP000015106">
    <property type="component" value="Chromosome 2"/>
</dbReference>
<protein>
    <recommendedName>
        <fullName evidence="4">Secreted protein</fullName>
    </recommendedName>
</protein>
<name>A0A8R7TGC7_TRIUA</name>
<sequence>MQRRSRAARWSWCAILAVPTSSTWPRLRPSGVVQCPRNMQLASSLHAVPAARESSTRPRACLSGAARCSCPCSLLLYSTTMATKAWSPGRHQTGAFDGDLLPADCKDNGRVASRVQFAPLLDGVR</sequence>
<accession>A0A8R7TGC7</accession>
<organism evidence="2 3">
    <name type="scientific">Triticum urartu</name>
    <name type="common">Red wild einkorn</name>
    <name type="synonym">Crithodium urartu</name>
    <dbReference type="NCBI Taxonomy" id="4572"/>
    <lineage>
        <taxon>Eukaryota</taxon>
        <taxon>Viridiplantae</taxon>
        <taxon>Streptophyta</taxon>
        <taxon>Embryophyta</taxon>
        <taxon>Tracheophyta</taxon>
        <taxon>Spermatophyta</taxon>
        <taxon>Magnoliopsida</taxon>
        <taxon>Liliopsida</taxon>
        <taxon>Poales</taxon>
        <taxon>Poaceae</taxon>
        <taxon>BOP clade</taxon>
        <taxon>Pooideae</taxon>
        <taxon>Triticodae</taxon>
        <taxon>Triticeae</taxon>
        <taxon>Triticinae</taxon>
        <taxon>Triticum</taxon>
    </lineage>
</organism>
<keyword evidence="3" id="KW-1185">Reference proteome</keyword>
<evidence type="ECO:0000256" key="1">
    <source>
        <dbReference type="SAM" id="SignalP"/>
    </source>
</evidence>